<reference evidence="2" key="1">
    <citation type="submission" date="2020-08" db="EMBL/GenBank/DDBJ databases">
        <title>Lewinella bacteria from marine environments.</title>
        <authorList>
            <person name="Zhong Y."/>
        </authorList>
    </citation>
    <scope>NUCLEOTIDE SEQUENCE</scope>
    <source>
        <strain evidence="2">KCTC 42187</strain>
    </source>
</reference>
<keyword evidence="2" id="KW-0378">Hydrolase</keyword>
<dbReference type="GO" id="GO:0004519">
    <property type="term" value="F:endonuclease activity"/>
    <property type="evidence" value="ECO:0007669"/>
    <property type="project" value="UniProtKB-KW"/>
</dbReference>
<keyword evidence="2" id="KW-0255">Endonuclease</keyword>
<accession>A0A923T6X3</accession>
<evidence type="ECO:0000313" key="2">
    <source>
        <dbReference type="EMBL" id="MBC6992964.1"/>
    </source>
</evidence>
<dbReference type="Proteomes" id="UP000650081">
    <property type="component" value="Unassembled WGS sequence"/>
</dbReference>
<dbReference type="InterPro" id="IPR011335">
    <property type="entry name" value="Restrct_endonuc-II-like"/>
</dbReference>
<dbReference type="InterPro" id="IPR008538">
    <property type="entry name" value="Uma2"/>
</dbReference>
<dbReference type="Pfam" id="PF05685">
    <property type="entry name" value="Uma2"/>
    <property type="match status" value="1"/>
</dbReference>
<protein>
    <submittedName>
        <fullName evidence="2">Uma2 family endonuclease</fullName>
    </submittedName>
</protein>
<name>A0A923T6X3_9BACT</name>
<dbReference type="Gene3D" id="3.90.1570.10">
    <property type="entry name" value="tt1808, chain A"/>
    <property type="match status" value="1"/>
</dbReference>
<feature type="domain" description="Putative restriction endonuclease" evidence="1">
    <location>
        <begin position="27"/>
        <end position="191"/>
    </location>
</feature>
<evidence type="ECO:0000313" key="3">
    <source>
        <dbReference type="Proteomes" id="UP000650081"/>
    </source>
</evidence>
<dbReference type="PANTHER" id="PTHR35400">
    <property type="entry name" value="SLR1083 PROTEIN"/>
    <property type="match status" value="1"/>
</dbReference>
<gene>
    <name evidence="2" type="ORF">H9S92_02195</name>
</gene>
<organism evidence="2 3">
    <name type="scientific">Neolewinella lacunae</name>
    <dbReference type="NCBI Taxonomy" id="1517758"/>
    <lineage>
        <taxon>Bacteria</taxon>
        <taxon>Pseudomonadati</taxon>
        <taxon>Bacteroidota</taxon>
        <taxon>Saprospiria</taxon>
        <taxon>Saprospirales</taxon>
        <taxon>Lewinellaceae</taxon>
        <taxon>Neolewinella</taxon>
    </lineage>
</organism>
<proteinExistence type="predicted"/>
<sequence length="206" mass="23704">MMTVQALPIIALDDAELLLSLHSWTLDQYEAMIAAGFLGDEDRVELLLGKIVNKDLKGVLHSYCVQELNLYLFRHFGDRFICRQGQPIALPMHSMPEPDYVLARNVKHRFRTKRPKPADVQLIIEVADTTLSRDRGTKAKLYASFGIQEYWILNLIDYQLELHLNPTEQEGYGNVQFYSRGEVFSSPLLGELAVNSLLPRIRWEEE</sequence>
<dbReference type="PANTHER" id="PTHR35400:SF1">
    <property type="entry name" value="SLR1083 PROTEIN"/>
    <property type="match status" value="1"/>
</dbReference>
<dbReference type="RefSeq" id="WP_187465094.1">
    <property type="nucleotide sequence ID" value="NZ_JACSIT010000042.1"/>
</dbReference>
<evidence type="ECO:0000259" key="1">
    <source>
        <dbReference type="Pfam" id="PF05685"/>
    </source>
</evidence>
<dbReference type="EMBL" id="JACSIT010000042">
    <property type="protein sequence ID" value="MBC6992964.1"/>
    <property type="molecule type" value="Genomic_DNA"/>
</dbReference>
<dbReference type="AlphaFoldDB" id="A0A923T6X3"/>
<comment type="caution">
    <text evidence="2">The sequence shown here is derived from an EMBL/GenBank/DDBJ whole genome shotgun (WGS) entry which is preliminary data.</text>
</comment>
<dbReference type="InterPro" id="IPR012296">
    <property type="entry name" value="Nuclease_put_TT1808"/>
</dbReference>
<dbReference type="CDD" id="cd06260">
    <property type="entry name" value="DUF820-like"/>
    <property type="match status" value="1"/>
</dbReference>
<keyword evidence="3" id="KW-1185">Reference proteome</keyword>
<dbReference type="SUPFAM" id="SSF52980">
    <property type="entry name" value="Restriction endonuclease-like"/>
    <property type="match status" value="1"/>
</dbReference>
<keyword evidence="2" id="KW-0540">Nuclease</keyword>